<dbReference type="GO" id="GO:0051287">
    <property type="term" value="F:NAD binding"/>
    <property type="evidence" value="ECO:0007669"/>
    <property type="project" value="InterPro"/>
</dbReference>
<evidence type="ECO:0000256" key="2">
    <source>
        <dbReference type="ARBA" id="ARBA00023002"/>
    </source>
</evidence>
<name>A0A3E2HAG8_SCYLI</name>
<dbReference type="SUPFAM" id="SSF51735">
    <property type="entry name" value="NAD(P)-binding Rossmann-fold domains"/>
    <property type="match status" value="1"/>
</dbReference>
<keyword evidence="2" id="KW-0560">Oxidoreductase</keyword>
<evidence type="ECO:0000313" key="7">
    <source>
        <dbReference type="EMBL" id="RFU30436.1"/>
    </source>
</evidence>
<dbReference type="PIRSF" id="PIRSF000103">
    <property type="entry name" value="HIBADH"/>
    <property type="match status" value="1"/>
</dbReference>
<dbReference type="InterPro" id="IPR006115">
    <property type="entry name" value="6PGDH_NADP-bd"/>
</dbReference>
<dbReference type="Pfam" id="PF14833">
    <property type="entry name" value="NAD_binding_11"/>
    <property type="match status" value="1"/>
</dbReference>
<keyword evidence="8" id="KW-1185">Reference proteome</keyword>
<comment type="similarity">
    <text evidence="1">Belongs to the HIBADH-related family. NP60 subfamily.</text>
</comment>
<dbReference type="PANTHER" id="PTHR43580:SF3">
    <property type="entry name" value="6-PHOSPHOGLUCONATE DEHYDROGENASE FAMILY PROTEIN (AFU_ORTHOLOGUE AFUA_2G11600)"/>
    <property type="match status" value="1"/>
</dbReference>
<evidence type="ECO:0000256" key="3">
    <source>
        <dbReference type="ARBA" id="ARBA00023027"/>
    </source>
</evidence>
<reference evidence="7 8" key="1">
    <citation type="submission" date="2018-05" db="EMBL/GenBank/DDBJ databases">
        <title>Draft genome sequence of Scytalidium lignicola DSM 105466, a ubiquitous saprotrophic fungus.</title>
        <authorList>
            <person name="Buettner E."/>
            <person name="Gebauer A.M."/>
            <person name="Hofrichter M."/>
            <person name="Liers C."/>
            <person name="Kellner H."/>
        </authorList>
    </citation>
    <scope>NUCLEOTIDE SEQUENCE [LARGE SCALE GENOMIC DNA]</scope>
    <source>
        <strain evidence="7 8">DSM 105466</strain>
    </source>
</reference>
<accession>A0A3E2HAG8</accession>
<feature type="domain" description="6-phosphogluconate dehydrogenase NADP-binding" evidence="5">
    <location>
        <begin position="14"/>
        <end position="148"/>
    </location>
</feature>
<protein>
    <recommendedName>
        <fullName evidence="9">6-phosphogluconate dehydrogenase NADP-binding domain-containing protein</fullName>
    </recommendedName>
</protein>
<evidence type="ECO:0000313" key="8">
    <source>
        <dbReference type="Proteomes" id="UP000258309"/>
    </source>
</evidence>
<dbReference type="GO" id="GO:0050661">
    <property type="term" value="F:NADP binding"/>
    <property type="evidence" value="ECO:0007669"/>
    <property type="project" value="InterPro"/>
</dbReference>
<evidence type="ECO:0000256" key="1">
    <source>
        <dbReference type="ARBA" id="ARBA00007598"/>
    </source>
</evidence>
<dbReference type="Gene3D" id="1.10.1040.10">
    <property type="entry name" value="N-(1-d-carboxylethyl)-l-norvaline Dehydrogenase, domain 2"/>
    <property type="match status" value="1"/>
</dbReference>
<feature type="non-terminal residue" evidence="7">
    <location>
        <position position="288"/>
    </location>
</feature>
<dbReference type="Gene3D" id="3.40.50.720">
    <property type="entry name" value="NAD(P)-binding Rossmann-like Domain"/>
    <property type="match status" value="1"/>
</dbReference>
<dbReference type="STRING" id="5539.A0A3E2HAG8"/>
<dbReference type="OMA" id="IFSCIAN"/>
<evidence type="ECO:0000256" key="4">
    <source>
        <dbReference type="PIRSR" id="PIRSR000103-1"/>
    </source>
</evidence>
<organism evidence="7 8">
    <name type="scientific">Scytalidium lignicola</name>
    <name type="common">Hyphomycete</name>
    <dbReference type="NCBI Taxonomy" id="5539"/>
    <lineage>
        <taxon>Eukaryota</taxon>
        <taxon>Fungi</taxon>
        <taxon>Dikarya</taxon>
        <taxon>Ascomycota</taxon>
        <taxon>Pezizomycotina</taxon>
        <taxon>Leotiomycetes</taxon>
        <taxon>Leotiomycetes incertae sedis</taxon>
        <taxon>Scytalidium</taxon>
    </lineage>
</organism>
<evidence type="ECO:0000259" key="5">
    <source>
        <dbReference type="Pfam" id="PF03446"/>
    </source>
</evidence>
<dbReference type="OrthoDB" id="435038at2759"/>
<dbReference type="EMBL" id="NCSJ02000100">
    <property type="protein sequence ID" value="RFU30436.1"/>
    <property type="molecule type" value="Genomic_DNA"/>
</dbReference>
<dbReference type="InterPro" id="IPR051265">
    <property type="entry name" value="HIBADH-related_NP60_sf"/>
</dbReference>
<dbReference type="Pfam" id="PF03446">
    <property type="entry name" value="NAD_binding_2"/>
    <property type="match status" value="1"/>
</dbReference>
<feature type="domain" description="3-hydroxyisobutyrate dehydrogenase-like NAD-binding" evidence="6">
    <location>
        <begin position="156"/>
        <end position="275"/>
    </location>
</feature>
<feature type="active site" evidence="4">
    <location>
        <position position="162"/>
    </location>
</feature>
<dbReference type="InterPro" id="IPR015815">
    <property type="entry name" value="HIBADH-related"/>
</dbReference>
<comment type="caution">
    <text evidence="7">The sequence shown here is derived from an EMBL/GenBank/DDBJ whole genome shotgun (WGS) entry which is preliminary data.</text>
</comment>
<dbReference type="InterPro" id="IPR013328">
    <property type="entry name" value="6PGD_dom2"/>
</dbReference>
<sequence>MCKNIVEKANLAKPLIIFDISEQRTQEAQELLGHASSITSSISEAASQADIIFYSVTDDRAVLSVLGEILKTDIQGKLIVDCSTVHPDTTSQEAQMVTSKGGSFVACPVIGAAAMADAGQLICLVAGQTDAVEKVKPFCIGVMGKAVVDLAGEEPGKATLMKIITNTLVLNMVEALSEGHVLAEKTGLGNNNFHKLIEIFLPGPYAGYSKRLVEGDYYKRTEPLFSVQLARKDARHAQSLAQKAGMTMKNVELADSYLKVVEEQRGPNGELAAIYGAKRLEAGLPFEN</sequence>
<dbReference type="InterPro" id="IPR036291">
    <property type="entry name" value="NAD(P)-bd_dom_sf"/>
</dbReference>
<dbReference type="SUPFAM" id="SSF48179">
    <property type="entry name" value="6-phosphogluconate dehydrogenase C-terminal domain-like"/>
    <property type="match status" value="1"/>
</dbReference>
<dbReference type="AlphaFoldDB" id="A0A3E2HAG8"/>
<dbReference type="GO" id="GO:0016491">
    <property type="term" value="F:oxidoreductase activity"/>
    <property type="evidence" value="ECO:0007669"/>
    <property type="project" value="UniProtKB-KW"/>
</dbReference>
<dbReference type="Proteomes" id="UP000258309">
    <property type="component" value="Unassembled WGS sequence"/>
</dbReference>
<dbReference type="InterPro" id="IPR029154">
    <property type="entry name" value="HIBADH-like_NADP-bd"/>
</dbReference>
<gene>
    <name evidence="7" type="ORF">B7463_g5927</name>
</gene>
<dbReference type="InterPro" id="IPR008927">
    <property type="entry name" value="6-PGluconate_DH-like_C_sf"/>
</dbReference>
<feature type="non-terminal residue" evidence="7">
    <location>
        <position position="1"/>
    </location>
</feature>
<keyword evidence="3" id="KW-0520">NAD</keyword>
<evidence type="ECO:0008006" key="9">
    <source>
        <dbReference type="Google" id="ProtNLM"/>
    </source>
</evidence>
<dbReference type="PANTHER" id="PTHR43580">
    <property type="entry name" value="OXIDOREDUCTASE GLYR1-RELATED"/>
    <property type="match status" value="1"/>
</dbReference>
<proteinExistence type="inferred from homology"/>
<evidence type="ECO:0000259" key="6">
    <source>
        <dbReference type="Pfam" id="PF14833"/>
    </source>
</evidence>